<dbReference type="AlphaFoldDB" id="A0AAP0KRF6"/>
<evidence type="ECO:0000313" key="2">
    <source>
        <dbReference type="EMBL" id="KAK9157348.1"/>
    </source>
</evidence>
<name>A0AAP0KRF6_9MAGN</name>
<comment type="caution">
    <text evidence="2">The sequence shown here is derived from an EMBL/GenBank/DDBJ whole genome shotgun (WGS) entry which is preliminary data.</text>
</comment>
<accession>A0AAP0KRF6</accession>
<feature type="region of interest" description="Disordered" evidence="1">
    <location>
        <begin position="1"/>
        <end position="22"/>
    </location>
</feature>
<proteinExistence type="predicted"/>
<dbReference type="Proteomes" id="UP001419268">
    <property type="component" value="Unassembled WGS sequence"/>
</dbReference>
<gene>
    <name evidence="2" type="ORF">Scep_003922</name>
</gene>
<feature type="region of interest" description="Disordered" evidence="1">
    <location>
        <begin position="172"/>
        <end position="214"/>
    </location>
</feature>
<feature type="compositionally biased region" description="Basic residues" evidence="1">
    <location>
        <begin position="1"/>
        <end position="10"/>
    </location>
</feature>
<organism evidence="2 3">
    <name type="scientific">Stephania cephalantha</name>
    <dbReference type="NCBI Taxonomy" id="152367"/>
    <lineage>
        <taxon>Eukaryota</taxon>
        <taxon>Viridiplantae</taxon>
        <taxon>Streptophyta</taxon>
        <taxon>Embryophyta</taxon>
        <taxon>Tracheophyta</taxon>
        <taxon>Spermatophyta</taxon>
        <taxon>Magnoliopsida</taxon>
        <taxon>Ranunculales</taxon>
        <taxon>Menispermaceae</taxon>
        <taxon>Menispermoideae</taxon>
        <taxon>Cissampelideae</taxon>
        <taxon>Stephania</taxon>
    </lineage>
</organism>
<keyword evidence="3" id="KW-1185">Reference proteome</keyword>
<reference evidence="2 3" key="1">
    <citation type="submission" date="2024-01" db="EMBL/GenBank/DDBJ databases">
        <title>Genome assemblies of Stephania.</title>
        <authorList>
            <person name="Yang L."/>
        </authorList>
    </citation>
    <scope>NUCLEOTIDE SEQUENCE [LARGE SCALE GENOMIC DNA]</scope>
    <source>
        <strain evidence="2">JXDWG</strain>
        <tissue evidence="2">Leaf</tissue>
    </source>
</reference>
<evidence type="ECO:0000313" key="3">
    <source>
        <dbReference type="Proteomes" id="UP001419268"/>
    </source>
</evidence>
<sequence length="214" mass="23176">MTRAARRQRRGSGGGAVNGVEQLRGDVSSDRSILGKRHDFDELDDVVDSNEVERPWQMVCSLLGDLGGAQLVTEEPSLSRRSLACRGGAQPYRVRWGYGLGRVWPWAGMALGRHNDGVDRRAWRMTATRRATSSSEGKSAWLAGDAVARAAGAAARDRRLWELADERSKMRAAGAVADQRQRDVARATQRGRAIPAGSSSGDGAAPVAALLRRR</sequence>
<evidence type="ECO:0000256" key="1">
    <source>
        <dbReference type="SAM" id="MobiDB-lite"/>
    </source>
</evidence>
<protein>
    <submittedName>
        <fullName evidence="2">Uncharacterized protein</fullName>
    </submittedName>
</protein>
<dbReference type="EMBL" id="JBBNAG010000002">
    <property type="protein sequence ID" value="KAK9157348.1"/>
    <property type="molecule type" value="Genomic_DNA"/>
</dbReference>